<comment type="subcellular location">
    <subcellularLocation>
        <location evidence="1">Apical cell membrane</location>
        <topology evidence="1">Multi-pass membrane protein</topology>
    </subcellularLocation>
</comment>
<feature type="compositionally biased region" description="Basic and acidic residues" evidence="18">
    <location>
        <begin position="646"/>
        <end position="662"/>
    </location>
</feature>
<evidence type="ECO:0000256" key="5">
    <source>
        <dbReference type="ARBA" id="ARBA00022692"/>
    </source>
</evidence>
<sequence>MAAGEKIKAKIKKNLPVRGPQAPTIKELMQWYCLNTNTHGCRRIVVSRGRLRRLLWILFTLTAVALIFWQCALLISSFYTVSVSIKVHFQKLDFPAVTICNINPYRYSAVRDLLADLEKETRGTLKTLYGFSEITSRKRREAESWSSAREGTGSKFLNLIPLLAFDKGETSKARDFRTGRKRKVSGRIIHKASDVMHVHESKEVVGFQLCSNDTSSCAVYTFSSGVNAIREWYKLHYMNIMAQVSPEKKINMSYSAEELLVTCFFDGESCDARNFTRFHHPMYGNCYTFNNGQNETILSTSMGGSEYGLQVILYINEEEYNPFLVSSTGAKVIVHRQDEYPFIEDVGTEIETAMATSIGMHLTESFKLSEPYSKCTEDWSDVLITNIYNATYSLQVQAGGSTQPRVICLHSCFQAKMVEKCGCAQFSQPLPRGANYCNYQQHPNWMYCYYELHQDFVREELGCQALCKEACSFKEWTLTTSLAQWPSEVSEKWLLSVLTWDQGQIKKKLNKTDLAKLLIFYKDLNQRSIVESPANSIEMLLSNIGGQLGLWMSCSVVCVIEIVEVFLVDSLSIVARHQWRKAKEWWARRQAPPWPEAPPSPQGRDNLGLDIDDDLPTFTSALCLPPAPAAQMGPRKRGRPGQRPGVKPDRVLRQIFREKDSSKAPSWGFQPLPQPGLGPKDVLRPDDHCLVPKIGRRELQAQSRYGINCLVTDMGARSALCPQAGAGPECLERVEGKGVLEGSLGRVTGGPHSRGGVGHILGSQASALGPFPEQRRA</sequence>
<evidence type="ECO:0000256" key="7">
    <source>
        <dbReference type="ARBA" id="ARBA00023053"/>
    </source>
</evidence>
<keyword evidence="3" id="KW-0894">Sodium channel</keyword>
<evidence type="ECO:0000256" key="2">
    <source>
        <dbReference type="ARBA" id="ARBA00022448"/>
    </source>
</evidence>
<evidence type="ECO:0000256" key="6">
    <source>
        <dbReference type="ARBA" id="ARBA00022989"/>
    </source>
</evidence>
<dbReference type="NCBIfam" id="TIGR00859">
    <property type="entry name" value="ENaC"/>
    <property type="match status" value="1"/>
</dbReference>
<keyword evidence="5 19" id="KW-0812">Transmembrane</keyword>
<accession>A0A643BWM0</accession>
<evidence type="ECO:0000256" key="1">
    <source>
        <dbReference type="ARBA" id="ARBA00004424"/>
    </source>
</evidence>
<keyword evidence="2" id="KW-0813">Transport</keyword>
<dbReference type="Proteomes" id="UP000437017">
    <property type="component" value="Unassembled WGS sequence"/>
</dbReference>
<dbReference type="OrthoDB" id="6021021at2759"/>
<evidence type="ECO:0000256" key="3">
    <source>
        <dbReference type="ARBA" id="ARBA00022461"/>
    </source>
</evidence>
<evidence type="ECO:0000256" key="18">
    <source>
        <dbReference type="SAM" id="MobiDB-lite"/>
    </source>
</evidence>
<feature type="region of interest" description="Disordered" evidence="18">
    <location>
        <begin position="749"/>
        <end position="777"/>
    </location>
</feature>
<keyword evidence="4" id="KW-1003">Cell membrane</keyword>
<name>A0A643BWM0_BALPH</name>
<dbReference type="EMBL" id="SGJD01003879">
    <property type="protein sequence ID" value="KAB0392403.1"/>
    <property type="molecule type" value="Genomic_DNA"/>
</dbReference>
<keyword evidence="21" id="KW-1185">Reference proteome</keyword>
<evidence type="ECO:0000256" key="4">
    <source>
        <dbReference type="ARBA" id="ARBA00022475"/>
    </source>
</evidence>
<evidence type="ECO:0000313" key="21">
    <source>
        <dbReference type="Proteomes" id="UP000437017"/>
    </source>
</evidence>
<keyword evidence="8" id="KW-0406">Ion transport</keyword>
<keyword evidence="12" id="KW-0407">Ion channel</keyword>
<dbReference type="InterPro" id="IPR004724">
    <property type="entry name" value="ENaC_chordates"/>
</dbReference>
<keyword evidence="10" id="KW-1015">Disulfide bond</keyword>
<feature type="transmembrane region" description="Helical" evidence="19">
    <location>
        <begin position="54"/>
        <end position="79"/>
    </location>
</feature>
<keyword evidence="6 19" id="KW-1133">Transmembrane helix</keyword>
<evidence type="ECO:0000256" key="12">
    <source>
        <dbReference type="ARBA" id="ARBA00023303"/>
    </source>
</evidence>
<dbReference type="FunFam" id="2.60.470.10:FF:000005">
    <property type="entry name" value="Amiloride-sensitive sodium channel subunit gamma"/>
    <property type="match status" value="1"/>
</dbReference>
<dbReference type="GO" id="GO:0016324">
    <property type="term" value="C:apical plasma membrane"/>
    <property type="evidence" value="ECO:0007669"/>
    <property type="project" value="UniProtKB-SubCell"/>
</dbReference>
<feature type="non-terminal residue" evidence="20">
    <location>
        <position position="777"/>
    </location>
</feature>
<gene>
    <name evidence="20" type="ORF">E2I00_020217</name>
</gene>
<evidence type="ECO:0000256" key="13">
    <source>
        <dbReference type="ARBA" id="ARBA00036239"/>
    </source>
</evidence>
<evidence type="ECO:0000256" key="16">
    <source>
        <dbReference type="ARBA" id="ARBA00050028"/>
    </source>
</evidence>
<dbReference type="GO" id="GO:0034706">
    <property type="term" value="C:sodium channel complex"/>
    <property type="evidence" value="ECO:0007669"/>
    <property type="project" value="TreeGrafter"/>
</dbReference>
<feature type="region of interest" description="Disordered" evidence="18">
    <location>
        <begin position="623"/>
        <end position="681"/>
    </location>
</feature>
<evidence type="ECO:0000256" key="8">
    <source>
        <dbReference type="ARBA" id="ARBA00023065"/>
    </source>
</evidence>
<keyword evidence="7" id="KW-0915">Sodium</keyword>
<dbReference type="PANTHER" id="PTHR11690:SF19">
    <property type="entry name" value="AMILORIDE-SENSITIVE SODIUM CHANNEL SUBUNIT GAMMA"/>
    <property type="match status" value="1"/>
</dbReference>
<evidence type="ECO:0000256" key="10">
    <source>
        <dbReference type="ARBA" id="ARBA00023157"/>
    </source>
</evidence>
<keyword evidence="9 19" id="KW-0472">Membrane</keyword>
<dbReference type="PANTHER" id="PTHR11690">
    <property type="entry name" value="AMILORIDE-SENSITIVE SODIUM CHANNEL-RELATED"/>
    <property type="match status" value="1"/>
</dbReference>
<dbReference type="InterPro" id="IPR001873">
    <property type="entry name" value="ENaC"/>
</dbReference>
<evidence type="ECO:0000256" key="9">
    <source>
        <dbReference type="ARBA" id="ARBA00023136"/>
    </source>
</evidence>
<dbReference type="Gene3D" id="2.60.470.10">
    <property type="entry name" value="Acid-sensing ion channels like domains"/>
    <property type="match status" value="1"/>
</dbReference>
<dbReference type="GO" id="GO:0015280">
    <property type="term" value="F:ligand-gated sodium channel activity"/>
    <property type="evidence" value="ECO:0007669"/>
    <property type="project" value="InterPro"/>
</dbReference>
<organism evidence="20 21">
    <name type="scientific">Balaenoptera physalus</name>
    <name type="common">Fin whale</name>
    <name type="synonym">Balaena physalus</name>
    <dbReference type="NCBI Taxonomy" id="9770"/>
    <lineage>
        <taxon>Eukaryota</taxon>
        <taxon>Metazoa</taxon>
        <taxon>Chordata</taxon>
        <taxon>Craniata</taxon>
        <taxon>Vertebrata</taxon>
        <taxon>Euteleostomi</taxon>
        <taxon>Mammalia</taxon>
        <taxon>Eutheria</taxon>
        <taxon>Laurasiatheria</taxon>
        <taxon>Artiodactyla</taxon>
        <taxon>Whippomorpha</taxon>
        <taxon>Cetacea</taxon>
        <taxon>Mysticeti</taxon>
        <taxon>Balaenopteridae</taxon>
        <taxon>Balaenoptera</taxon>
    </lineage>
</organism>
<evidence type="ECO:0000256" key="17">
    <source>
        <dbReference type="ARBA" id="ARBA00050055"/>
    </source>
</evidence>
<dbReference type="AlphaFoldDB" id="A0A643BWM0"/>
<evidence type="ECO:0000256" key="14">
    <source>
        <dbReference type="ARBA" id="ARBA00038067"/>
    </source>
</evidence>
<comment type="function">
    <text evidence="15">This is one of the three pore-forming subunits of the heterotrimeric epithelial sodium channel (ENaC), a critical regulator of sodium balance and fluid homeostasis. ENaC operates in epithelial tissues, where it mediates the electrodiffusion of sodium ions from extracellular fluid through the apical membrane of cells, with water following osmotically. It plays a key role in maintaining sodium homeostasis through electrogenic sodium reabsorption in the kidneys. Additionally, ENaC is essential for airway surface liquid homeostasis, which is crucial for proper mucus clearance.</text>
</comment>
<comment type="caution">
    <text evidence="20">The sequence shown here is derived from an EMBL/GenBank/DDBJ whole genome shotgun (WGS) entry which is preliminary data.</text>
</comment>
<evidence type="ECO:0000256" key="19">
    <source>
        <dbReference type="SAM" id="Phobius"/>
    </source>
</evidence>
<comment type="catalytic activity">
    <reaction evidence="13">
        <text>Na(+)(in) = Na(+)(out)</text>
        <dbReference type="Rhea" id="RHEA:34963"/>
        <dbReference type="ChEBI" id="CHEBI:29101"/>
    </reaction>
</comment>
<evidence type="ECO:0000256" key="11">
    <source>
        <dbReference type="ARBA" id="ARBA00023201"/>
    </source>
</evidence>
<dbReference type="Pfam" id="PF00858">
    <property type="entry name" value="ASC"/>
    <property type="match status" value="1"/>
</dbReference>
<protein>
    <recommendedName>
        <fullName evidence="16">Epithelial sodium channel subunit gamma</fullName>
    </recommendedName>
    <alternativeName>
        <fullName evidence="17">Amiloride-sensitive sodium channel subunit gamma</fullName>
    </alternativeName>
</protein>
<evidence type="ECO:0000256" key="15">
    <source>
        <dbReference type="ARBA" id="ARBA00049941"/>
    </source>
</evidence>
<reference evidence="20 21" key="1">
    <citation type="journal article" date="2019" name="PLoS ONE">
        <title>Genomic analyses reveal an absence of contemporary introgressive admixture between fin whales and blue whales, despite known hybrids.</title>
        <authorList>
            <person name="Westbury M.V."/>
            <person name="Petersen B."/>
            <person name="Lorenzen E.D."/>
        </authorList>
    </citation>
    <scope>NUCLEOTIDE SEQUENCE [LARGE SCALE GENOMIC DNA]</scope>
    <source>
        <strain evidence="20">FinWhale-01</strain>
    </source>
</reference>
<keyword evidence="11" id="KW-0739">Sodium transport</keyword>
<dbReference type="PRINTS" id="PR01078">
    <property type="entry name" value="AMINACHANNEL"/>
</dbReference>
<comment type="similarity">
    <text evidence="14">Belongs to the amiloride-sensitive sodium channel (TC 1.A.6) family. SCNN1G subfamily.</text>
</comment>
<proteinExistence type="inferred from homology"/>
<evidence type="ECO:0000313" key="20">
    <source>
        <dbReference type="EMBL" id="KAB0392403.1"/>
    </source>
</evidence>